<sequence>MSILDAMTTTVSAFVDKLVYVIDKDNHSRSIGSHADGSHVHYLTSQPDMSAVTPSPDLAATENPDMTPGQLKAVTVMVISFSIFGCLGNGLVLYVFSKKNDKVSSTIFILALAWTDFFVCLIFMPFTATYLNLDSVVHFEFFCKLFNFLNTSNVPLSAFLMVAIAVDRYFSICHPFLHIMTPRRAKATILCLVVFAFSLGSITSCLFGIHSYNETLTQYNAHNCNSSFASPRLLYSDAGDNLPWNNFTVTSPGPDNLALCEELRISLSKRDGACLEKYQILSLGFMETYQKIYISFYIISLLSVFTLYFFIYRSVVKRRAWRRKQKSWSHSPMTMTAASTMPATAENRVTQLTYGAEGQTLELSPKHPENNEAFREANGDKTEEREYVADNRLAKTNNSSRPAEMVVVTRNDFANDGVVETSALSSAEKKTIRERRDFNFLANIRTASMLFVVAVVFIVSFLPAWLMAVRLIGYHVIVFYSHFFYNVVNPVIYAFMNQSFRKELKRVFQRECHKLSCHRNRPSYEHGVSRTGMTELSVCESPDDNFAEGYRTRLNTE</sequence>
<dbReference type="GO" id="GO:0016020">
    <property type="term" value="C:membrane"/>
    <property type="evidence" value="ECO:0007669"/>
    <property type="project" value="UniProtKB-SubCell"/>
</dbReference>
<keyword evidence="5 10" id="KW-0472">Membrane</keyword>
<proteinExistence type="inferred from homology"/>
<dbReference type="Pfam" id="PF00001">
    <property type="entry name" value="7tm_1"/>
    <property type="match status" value="1"/>
</dbReference>
<dbReference type="EnsemblMetazoa" id="BGLB026674-RA">
    <property type="protein sequence ID" value="BGLB026674-PA"/>
    <property type="gene ID" value="BGLB026674"/>
</dbReference>
<feature type="compositionally biased region" description="Basic and acidic residues" evidence="9">
    <location>
        <begin position="364"/>
        <end position="381"/>
    </location>
</feature>
<dbReference type="OrthoDB" id="5969463at2759"/>
<dbReference type="VEuPathDB" id="VectorBase:BGLB026674"/>
<evidence type="ECO:0000313" key="13">
    <source>
        <dbReference type="Proteomes" id="UP000076420"/>
    </source>
</evidence>
<evidence type="ECO:0000256" key="7">
    <source>
        <dbReference type="ARBA" id="ARBA00023224"/>
    </source>
</evidence>
<feature type="region of interest" description="Disordered" evidence="9">
    <location>
        <begin position="361"/>
        <end position="381"/>
    </location>
</feature>
<evidence type="ECO:0000256" key="6">
    <source>
        <dbReference type="ARBA" id="ARBA00023170"/>
    </source>
</evidence>
<evidence type="ECO:0000313" key="12">
    <source>
        <dbReference type="EnsemblMetazoa" id="BGLB026674-PA"/>
    </source>
</evidence>
<dbReference type="PROSITE" id="PS50262">
    <property type="entry name" value="G_PROTEIN_RECEP_F1_2"/>
    <property type="match status" value="1"/>
</dbReference>
<dbReference type="PROSITE" id="PS00237">
    <property type="entry name" value="G_PROTEIN_RECEP_F1_1"/>
    <property type="match status" value="1"/>
</dbReference>
<feature type="domain" description="G-protein coupled receptors family 1 profile" evidence="11">
    <location>
        <begin position="88"/>
        <end position="493"/>
    </location>
</feature>
<evidence type="ECO:0000256" key="5">
    <source>
        <dbReference type="ARBA" id="ARBA00023136"/>
    </source>
</evidence>
<dbReference type="STRING" id="6526.A0A2C9L3K8"/>
<protein>
    <recommendedName>
        <fullName evidence="11">G-protein coupled receptors family 1 profile domain-containing protein</fullName>
    </recommendedName>
</protein>
<dbReference type="InterPro" id="IPR000276">
    <property type="entry name" value="GPCR_Rhodpsn"/>
</dbReference>
<dbReference type="AlphaFoldDB" id="A0A2C9L3K8"/>
<name>A0A2C9L3K8_BIOGL</name>
<dbReference type="PANTHER" id="PTHR24238">
    <property type="entry name" value="G-PROTEIN COUPLED RECEPTOR"/>
    <property type="match status" value="1"/>
</dbReference>
<feature type="transmembrane region" description="Helical" evidence="10">
    <location>
        <begin position="440"/>
        <end position="466"/>
    </location>
</feature>
<dbReference type="InterPro" id="IPR017452">
    <property type="entry name" value="GPCR_Rhodpsn_7TM"/>
</dbReference>
<evidence type="ECO:0000256" key="9">
    <source>
        <dbReference type="SAM" id="MobiDB-lite"/>
    </source>
</evidence>
<feature type="transmembrane region" description="Helical" evidence="10">
    <location>
        <begin position="472"/>
        <end position="496"/>
    </location>
</feature>
<comment type="subcellular location">
    <subcellularLocation>
        <location evidence="1">Membrane</location>
        <topology evidence="1">Multi-pass membrane protein</topology>
    </subcellularLocation>
</comment>
<dbReference type="CDD" id="cd00637">
    <property type="entry name" value="7tm_classA_rhodopsin-like"/>
    <property type="match status" value="1"/>
</dbReference>
<evidence type="ECO:0000256" key="10">
    <source>
        <dbReference type="SAM" id="Phobius"/>
    </source>
</evidence>
<evidence type="ECO:0000256" key="4">
    <source>
        <dbReference type="ARBA" id="ARBA00023040"/>
    </source>
</evidence>
<feature type="transmembrane region" description="Helical" evidence="10">
    <location>
        <begin position="292"/>
        <end position="316"/>
    </location>
</feature>
<keyword evidence="6 8" id="KW-0675">Receptor</keyword>
<evidence type="ECO:0000256" key="3">
    <source>
        <dbReference type="ARBA" id="ARBA00022989"/>
    </source>
</evidence>
<dbReference type="Gene3D" id="1.20.1070.10">
    <property type="entry name" value="Rhodopsin 7-helix transmembrane proteins"/>
    <property type="match status" value="1"/>
</dbReference>
<organism evidence="12 13">
    <name type="scientific">Biomphalaria glabrata</name>
    <name type="common">Bloodfluke planorb</name>
    <name type="synonym">Freshwater snail</name>
    <dbReference type="NCBI Taxonomy" id="6526"/>
    <lineage>
        <taxon>Eukaryota</taxon>
        <taxon>Metazoa</taxon>
        <taxon>Spiralia</taxon>
        <taxon>Lophotrochozoa</taxon>
        <taxon>Mollusca</taxon>
        <taxon>Gastropoda</taxon>
        <taxon>Heterobranchia</taxon>
        <taxon>Euthyneura</taxon>
        <taxon>Panpulmonata</taxon>
        <taxon>Hygrophila</taxon>
        <taxon>Lymnaeoidea</taxon>
        <taxon>Planorbidae</taxon>
        <taxon>Biomphalaria</taxon>
    </lineage>
</organism>
<feature type="transmembrane region" description="Helical" evidence="10">
    <location>
        <begin position="187"/>
        <end position="209"/>
    </location>
</feature>
<feature type="transmembrane region" description="Helical" evidence="10">
    <location>
        <begin position="73"/>
        <end position="96"/>
    </location>
</feature>
<comment type="similarity">
    <text evidence="8">Belongs to the G-protein coupled receptor 1 family.</text>
</comment>
<feature type="transmembrane region" description="Helical" evidence="10">
    <location>
        <begin position="108"/>
        <end position="133"/>
    </location>
</feature>
<dbReference type="KEGG" id="bgt:106056076"/>
<keyword evidence="7 8" id="KW-0807">Transducer</keyword>
<evidence type="ECO:0000256" key="8">
    <source>
        <dbReference type="RuleBase" id="RU000688"/>
    </source>
</evidence>
<keyword evidence="4 8" id="KW-0297">G-protein coupled receptor</keyword>
<keyword evidence="3 10" id="KW-1133">Transmembrane helix</keyword>
<dbReference type="PRINTS" id="PR00237">
    <property type="entry name" value="GPCRRHODOPSN"/>
</dbReference>
<dbReference type="GO" id="GO:0004930">
    <property type="term" value="F:G protein-coupled receptor activity"/>
    <property type="evidence" value="ECO:0007669"/>
    <property type="project" value="UniProtKB-KW"/>
</dbReference>
<evidence type="ECO:0000256" key="2">
    <source>
        <dbReference type="ARBA" id="ARBA00022692"/>
    </source>
</evidence>
<keyword evidence="2 8" id="KW-0812">Transmembrane</keyword>
<dbReference type="SUPFAM" id="SSF81321">
    <property type="entry name" value="Family A G protein-coupled receptor-like"/>
    <property type="match status" value="1"/>
</dbReference>
<evidence type="ECO:0000256" key="1">
    <source>
        <dbReference type="ARBA" id="ARBA00004141"/>
    </source>
</evidence>
<gene>
    <name evidence="12" type="primary">106056076</name>
</gene>
<dbReference type="Proteomes" id="UP000076420">
    <property type="component" value="Unassembled WGS sequence"/>
</dbReference>
<evidence type="ECO:0000259" key="11">
    <source>
        <dbReference type="PROSITE" id="PS50262"/>
    </source>
</evidence>
<dbReference type="PANTHER" id="PTHR24238:SF47">
    <property type="entry name" value="ECDYSTEROIDS_DOPAMINE RECEPTOR-RELATED"/>
    <property type="match status" value="1"/>
</dbReference>
<feature type="transmembrane region" description="Helical" evidence="10">
    <location>
        <begin position="145"/>
        <end position="166"/>
    </location>
</feature>
<dbReference type="SMART" id="SM01381">
    <property type="entry name" value="7TM_GPCR_Srsx"/>
    <property type="match status" value="1"/>
</dbReference>
<accession>A0A2C9L3K8</accession>
<reference evidence="12" key="1">
    <citation type="submission" date="2020-05" db="UniProtKB">
        <authorList>
            <consortium name="EnsemblMetazoa"/>
        </authorList>
    </citation>
    <scope>IDENTIFICATION</scope>
    <source>
        <strain evidence="12">BB02</strain>
    </source>
</reference>
<dbReference type="RefSeq" id="XP_013068106.2">
    <property type="nucleotide sequence ID" value="XM_013212652.2"/>
</dbReference>
<dbReference type="VEuPathDB" id="VectorBase:BGLAX_046688"/>